<feature type="compositionally biased region" description="Gly residues" evidence="1">
    <location>
        <begin position="590"/>
        <end position="602"/>
    </location>
</feature>
<reference evidence="2 3" key="1">
    <citation type="submission" date="2017-06" db="EMBL/GenBank/DDBJ databases">
        <title>Cultured bacterium strain Saccharothrix yanglingensis Hhs.015.</title>
        <authorList>
            <person name="Xia Y."/>
        </authorList>
    </citation>
    <scope>NUCLEOTIDE SEQUENCE [LARGE SCALE GENOMIC DNA]</scope>
    <source>
        <strain evidence="2 3">Hhs.015</strain>
    </source>
</reference>
<sequence>MAPPDLPSTKDFSRSTYEQIVFAVTGLGEDMHGLLKTAGDSGGTTGWLKFAEAPGAANSVSYRAWDKYYFGVDYNHATFNNWNSAIADNDQVASAMFKGRGGLMDAQRLWDARDVTKVYGKWLGDSLEVVKGWTARLDSDDSAFKGKAAYAIGNSLRRLAFTLDDLHDQIMEDRKPSVPGALGNAGDATMLFGTQMSYYWWRAEPFLRTAPQRAARRFVRNVMEHLEFSGLFVSKKDSVAGYVLDDYSRSEAEARIREVMAEYSSDVSVLPSNTLPEGFPVVRGDISTKALWDQANAAIGTYVATELKKLNATAQEEFAKLSESFTRNSRSLAEVKNNPPPMLGSPLPKPGAMSLGKEGGLDLKDLLAKGDGKGGGLDLADLLRGGDGKGGDGQETAMPFTQMSPRTPAGQGAGAGTAGGLDLDDVLGGGGPGGGSGADVGMGGLGDGLDGGPGADGGPGLGGLGNPGGLDLPDPQGIGSDGLGGPGGANGGGNGGFGAGLGAGLPLPVPPGLPSKGRGDLAGTDRKPQLPGAPGLDFPDPANGGANAPQGWDRDLDEGWKPEVRTPTDLDLGSPPPGLKAPALDLPGGSSAGGGANGGIQFGPGTLPAPLGAGGEPLLADLPGGPASGGLSGSGLGGSDDFAGGGATFDPAGGAGPLNGGADPLDGGRNDWSDLSGGATAGAGRTDGGAGAGGRDNSGGGMPFFPPMMGGMGGAGGNQQQQQERERQTWLSEDEEVWGTDVNVGSGVIGRPDAGDVETDEVLAPTHVHLRSTAPRGRASTERETGQVAEPTSN</sequence>
<protein>
    <submittedName>
        <fullName evidence="2">Uncharacterized protein</fullName>
    </submittedName>
</protein>
<feature type="compositionally biased region" description="Low complexity" evidence="1">
    <location>
        <begin position="603"/>
        <end position="625"/>
    </location>
</feature>
<gene>
    <name evidence="2" type="ORF">CKY47_34975</name>
</gene>
<comment type="caution">
    <text evidence="2">The sequence shown here is derived from an EMBL/GenBank/DDBJ whole genome shotgun (WGS) entry which is preliminary data.</text>
</comment>
<accession>A0ABU0XA95</accession>
<feature type="region of interest" description="Disordered" evidence="1">
    <location>
        <begin position="769"/>
        <end position="794"/>
    </location>
</feature>
<name>A0ABU0XA95_9PSEU</name>
<evidence type="ECO:0000256" key="1">
    <source>
        <dbReference type="SAM" id="MobiDB-lite"/>
    </source>
</evidence>
<dbReference type="EMBL" id="NSDM01000028">
    <property type="protein sequence ID" value="MDQ2589059.1"/>
    <property type="molecule type" value="Genomic_DNA"/>
</dbReference>
<feature type="compositionally biased region" description="Gly residues" evidence="1">
    <location>
        <begin position="679"/>
        <end position="702"/>
    </location>
</feature>
<feature type="compositionally biased region" description="Low complexity" evidence="1">
    <location>
        <begin position="469"/>
        <end position="478"/>
    </location>
</feature>
<evidence type="ECO:0000313" key="3">
    <source>
        <dbReference type="Proteomes" id="UP001225605"/>
    </source>
</evidence>
<feature type="compositionally biased region" description="Gly residues" evidence="1">
    <location>
        <begin position="479"/>
        <end position="503"/>
    </location>
</feature>
<evidence type="ECO:0000313" key="2">
    <source>
        <dbReference type="EMBL" id="MDQ2589059.1"/>
    </source>
</evidence>
<dbReference type="RefSeq" id="WP_306750737.1">
    <property type="nucleotide sequence ID" value="NZ_NSDM01000028.1"/>
</dbReference>
<keyword evidence="3" id="KW-1185">Reference proteome</keyword>
<feature type="compositionally biased region" description="Gly residues" evidence="1">
    <location>
        <begin position="427"/>
        <end position="468"/>
    </location>
</feature>
<feature type="region of interest" description="Disordered" evidence="1">
    <location>
        <begin position="385"/>
        <end position="756"/>
    </location>
</feature>
<feature type="compositionally biased region" description="Gly residues" evidence="1">
    <location>
        <begin position="626"/>
        <end position="659"/>
    </location>
</feature>
<feature type="compositionally biased region" description="Basic and acidic residues" evidence="1">
    <location>
        <begin position="517"/>
        <end position="528"/>
    </location>
</feature>
<proteinExistence type="predicted"/>
<dbReference type="Proteomes" id="UP001225605">
    <property type="component" value="Unassembled WGS sequence"/>
</dbReference>
<organism evidence="2 3">
    <name type="scientific">Saccharothrix yanglingensis</name>
    <dbReference type="NCBI Taxonomy" id="659496"/>
    <lineage>
        <taxon>Bacteria</taxon>
        <taxon>Bacillati</taxon>
        <taxon>Actinomycetota</taxon>
        <taxon>Actinomycetes</taxon>
        <taxon>Pseudonocardiales</taxon>
        <taxon>Pseudonocardiaceae</taxon>
        <taxon>Saccharothrix</taxon>
    </lineage>
</organism>
<feature type="compositionally biased region" description="Basic and acidic residues" evidence="1">
    <location>
        <begin position="552"/>
        <end position="568"/>
    </location>
</feature>